<keyword evidence="6 13" id="KW-1133">Transmembrane helix</keyword>
<keyword evidence="11 12" id="KW-0407">Ion channel</keyword>
<dbReference type="PANTHER" id="PTHR11690">
    <property type="entry name" value="AMILORIDE-SENSITIVE SODIUM CHANNEL-RELATED"/>
    <property type="match status" value="1"/>
</dbReference>
<evidence type="ECO:0000256" key="6">
    <source>
        <dbReference type="ARBA" id="ARBA00022989"/>
    </source>
</evidence>
<comment type="subcellular location">
    <subcellularLocation>
        <location evidence="1">Membrane</location>
        <topology evidence="1">Multi-pass membrane protein</topology>
    </subcellularLocation>
</comment>
<keyword evidence="3 12" id="KW-0813">Transport</keyword>
<evidence type="ECO:0000256" key="8">
    <source>
        <dbReference type="ARBA" id="ARBA00023065"/>
    </source>
</evidence>
<keyword evidence="15" id="KW-1185">Reference proteome</keyword>
<comment type="caution">
    <text evidence="14">The sequence shown here is derived from an EMBL/GenBank/DDBJ whole genome shotgun (WGS) entry which is preliminary data.</text>
</comment>
<evidence type="ECO:0000256" key="1">
    <source>
        <dbReference type="ARBA" id="ARBA00004141"/>
    </source>
</evidence>
<evidence type="ECO:0000256" key="4">
    <source>
        <dbReference type="ARBA" id="ARBA00022461"/>
    </source>
</evidence>
<comment type="similarity">
    <text evidence="2 12">Belongs to the amiloride-sensitive sodium channel (TC 1.A.6) family.</text>
</comment>
<keyword evidence="10 12" id="KW-0739">Sodium transport</keyword>
<keyword evidence="7" id="KW-0915">Sodium</keyword>
<dbReference type="GO" id="GO:0015280">
    <property type="term" value="F:ligand-gated sodium channel activity"/>
    <property type="evidence" value="ECO:0007669"/>
    <property type="project" value="TreeGrafter"/>
</dbReference>
<dbReference type="PANTHER" id="PTHR11690:SF248">
    <property type="entry name" value="PICKPOCKET 17, ISOFORM A"/>
    <property type="match status" value="1"/>
</dbReference>
<evidence type="ECO:0000256" key="3">
    <source>
        <dbReference type="ARBA" id="ARBA00022448"/>
    </source>
</evidence>
<evidence type="ECO:0000256" key="12">
    <source>
        <dbReference type="RuleBase" id="RU000679"/>
    </source>
</evidence>
<evidence type="ECO:0000313" key="15">
    <source>
        <dbReference type="Proteomes" id="UP001054945"/>
    </source>
</evidence>
<evidence type="ECO:0000313" key="14">
    <source>
        <dbReference type="EMBL" id="GIX95408.1"/>
    </source>
</evidence>
<dbReference type="Proteomes" id="UP001054945">
    <property type="component" value="Unassembled WGS sequence"/>
</dbReference>
<reference evidence="14 15" key="1">
    <citation type="submission" date="2021-06" db="EMBL/GenBank/DDBJ databases">
        <title>Caerostris extrusa draft genome.</title>
        <authorList>
            <person name="Kono N."/>
            <person name="Arakawa K."/>
        </authorList>
    </citation>
    <scope>NUCLEOTIDE SEQUENCE [LARGE SCALE GENOMIC DNA]</scope>
</reference>
<keyword evidence="8 12" id="KW-0406">Ion transport</keyword>
<evidence type="ECO:0000256" key="5">
    <source>
        <dbReference type="ARBA" id="ARBA00022692"/>
    </source>
</evidence>
<dbReference type="Pfam" id="PF00858">
    <property type="entry name" value="ASC"/>
    <property type="match status" value="1"/>
</dbReference>
<organism evidence="14 15">
    <name type="scientific">Caerostris extrusa</name>
    <name type="common">Bark spider</name>
    <name type="synonym">Caerostris bankana</name>
    <dbReference type="NCBI Taxonomy" id="172846"/>
    <lineage>
        <taxon>Eukaryota</taxon>
        <taxon>Metazoa</taxon>
        <taxon>Ecdysozoa</taxon>
        <taxon>Arthropoda</taxon>
        <taxon>Chelicerata</taxon>
        <taxon>Arachnida</taxon>
        <taxon>Araneae</taxon>
        <taxon>Araneomorphae</taxon>
        <taxon>Entelegynae</taxon>
        <taxon>Araneoidea</taxon>
        <taxon>Araneidae</taxon>
        <taxon>Caerostris</taxon>
    </lineage>
</organism>
<evidence type="ECO:0000256" key="9">
    <source>
        <dbReference type="ARBA" id="ARBA00023136"/>
    </source>
</evidence>
<feature type="transmembrane region" description="Helical" evidence="13">
    <location>
        <begin position="54"/>
        <end position="76"/>
    </location>
</feature>
<gene>
    <name evidence="14" type="primary">AVEN_117680_1</name>
    <name evidence="14" type="ORF">CEXT_29871</name>
</gene>
<keyword evidence="4 12" id="KW-0894">Sodium channel</keyword>
<evidence type="ECO:0000256" key="11">
    <source>
        <dbReference type="ARBA" id="ARBA00023303"/>
    </source>
</evidence>
<evidence type="ECO:0000256" key="2">
    <source>
        <dbReference type="ARBA" id="ARBA00007193"/>
    </source>
</evidence>
<accession>A0AAV4PG56</accession>
<evidence type="ECO:0000256" key="10">
    <source>
        <dbReference type="ARBA" id="ARBA00023201"/>
    </source>
</evidence>
<keyword evidence="9 13" id="KW-0472">Membrane</keyword>
<sequence length="270" mass="30841">MVRGKGIRDEAAENSYWVRFSMHVKKTLEKSSIAGVPQIVAANNTFRKLIRTTVFLCCLFGFCYQFFTFMELYWAYPIVMDVQVKSPAEITTPSFTVCDHNMYTLKSYCSITKHECMPVENETEFCAVKRRYCRHKKVPVGFRIPSNETLLIHEIMNELNVDAAPIIPQNYTIKMCEMLIAGDSPSTSCPQARRAPYTKGDIETRTSCFMFNSIWDLPEAKVEKLLPLLRILKLLPAPYSTNCTDYLTEWKKNGNKGPVSQGVCSTTFLS</sequence>
<dbReference type="InterPro" id="IPR001873">
    <property type="entry name" value="ENaC"/>
</dbReference>
<keyword evidence="5 12" id="KW-0812">Transmembrane</keyword>
<evidence type="ECO:0000256" key="13">
    <source>
        <dbReference type="SAM" id="Phobius"/>
    </source>
</evidence>
<protein>
    <submittedName>
        <fullName evidence="14">Uncharacterized protein</fullName>
    </submittedName>
</protein>
<name>A0AAV4PG56_CAEEX</name>
<proteinExistence type="inferred from homology"/>
<evidence type="ECO:0000256" key="7">
    <source>
        <dbReference type="ARBA" id="ARBA00023053"/>
    </source>
</evidence>
<dbReference type="GO" id="GO:0005886">
    <property type="term" value="C:plasma membrane"/>
    <property type="evidence" value="ECO:0007669"/>
    <property type="project" value="TreeGrafter"/>
</dbReference>
<dbReference type="EMBL" id="BPLR01004511">
    <property type="protein sequence ID" value="GIX95408.1"/>
    <property type="molecule type" value="Genomic_DNA"/>
</dbReference>
<dbReference type="AlphaFoldDB" id="A0AAV4PG56"/>